<sequence>MKLNHINLCTSNVPALSSLLEKHFGFVLEETRGQHAFAQLTGMDGMTLILMDMSKTPQPYPRNFHIGFILDDPQEVRARHASLCADGYLPGPVEVMTRGRDRWTLFYHPAGDDLLIEVSAQEPA</sequence>
<dbReference type="InterPro" id="IPR004360">
    <property type="entry name" value="Glyas_Fos-R_dOase_dom"/>
</dbReference>
<evidence type="ECO:0000259" key="1">
    <source>
        <dbReference type="PROSITE" id="PS51819"/>
    </source>
</evidence>
<dbReference type="Proteomes" id="UP000031553">
    <property type="component" value="Unassembled WGS sequence"/>
</dbReference>
<gene>
    <name evidence="3" type="ORF">GLUCOINTEAF2_0202548</name>
    <name evidence="2" type="ORF">GLUCOINTEAF2_0203402</name>
</gene>
<dbReference type="SUPFAM" id="SSF54593">
    <property type="entry name" value="Glyoxalase/Bleomycin resistance protein/Dihydroxybiphenyl dioxygenase"/>
    <property type="match status" value="1"/>
</dbReference>
<dbReference type="InterPro" id="IPR029068">
    <property type="entry name" value="Glyas_Bleomycin-R_OHBP_Dase"/>
</dbReference>
<dbReference type="EMBL" id="JUFX02000193">
    <property type="protein sequence ID" value="KPH86654.1"/>
    <property type="molecule type" value="Genomic_DNA"/>
</dbReference>
<reference evidence="2 4" key="1">
    <citation type="submission" date="2015-07" db="EMBL/GenBank/DDBJ databases">
        <title>Draft Genome Sequence of Komagataeibacter intermedius Strain AF2, Isolated from Kombucha Tea.</title>
        <authorList>
            <person name="Santos R.A."/>
            <person name="Berretta A.A."/>
            <person name="Barud H.S."/>
            <person name="Ribeiro S.J."/>
            <person name="Gonzalez-Garcia L.N."/>
            <person name="Zucchi T.D."/>
            <person name="Goldman G.H."/>
            <person name="Riano-Pachon D.M."/>
        </authorList>
    </citation>
    <scope>NUCLEOTIDE SEQUENCE [LARGE SCALE GENOMIC DNA]</scope>
    <source>
        <strain evidence="2 4">AF2</strain>
    </source>
</reference>
<name>A0A0C1S6B3_9PROT</name>
<dbReference type="Pfam" id="PF00903">
    <property type="entry name" value="Glyoxalase"/>
    <property type="match status" value="1"/>
</dbReference>
<evidence type="ECO:0000313" key="3">
    <source>
        <dbReference type="EMBL" id="KPH86654.1"/>
    </source>
</evidence>
<protein>
    <recommendedName>
        <fullName evidence="1">VOC domain-containing protein</fullName>
    </recommendedName>
</protein>
<dbReference type="PROSITE" id="PS51819">
    <property type="entry name" value="VOC"/>
    <property type="match status" value="1"/>
</dbReference>
<dbReference type="PANTHER" id="PTHR36113:SF3">
    <property type="entry name" value="SLL5075 PROTEIN"/>
    <property type="match status" value="1"/>
</dbReference>
<dbReference type="InterPro" id="IPR051332">
    <property type="entry name" value="Fosfomycin_Res_Enzymes"/>
</dbReference>
<dbReference type="RefSeq" id="WP_039732935.1">
    <property type="nucleotide sequence ID" value="NZ_JUFX02000193.1"/>
</dbReference>
<dbReference type="OrthoDB" id="7223073at2"/>
<dbReference type="InterPro" id="IPR037523">
    <property type="entry name" value="VOC_core"/>
</dbReference>
<organism evidence="2 4">
    <name type="scientific">Komagataeibacter intermedius AF2</name>
    <dbReference type="NCBI Taxonomy" id="1458464"/>
    <lineage>
        <taxon>Bacteria</taxon>
        <taxon>Pseudomonadati</taxon>
        <taxon>Pseudomonadota</taxon>
        <taxon>Alphaproteobacteria</taxon>
        <taxon>Acetobacterales</taxon>
        <taxon>Acetobacteraceae</taxon>
        <taxon>Komagataeibacter</taxon>
    </lineage>
</organism>
<comment type="caution">
    <text evidence="2">The sequence shown here is derived from an EMBL/GenBank/DDBJ whole genome shotgun (WGS) entry which is preliminary data.</text>
</comment>
<evidence type="ECO:0000313" key="4">
    <source>
        <dbReference type="Proteomes" id="UP000031553"/>
    </source>
</evidence>
<dbReference type="Gene3D" id="3.10.180.10">
    <property type="entry name" value="2,3-Dihydroxybiphenyl 1,2-Dioxygenase, domain 1"/>
    <property type="match status" value="1"/>
</dbReference>
<proteinExistence type="predicted"/>
<dbReference type="EMBL" id="JUFX02000241">
    <property type="protein sequence ID" value="KPH85437.1"/>
    <property type="molecule type" value="Genomic_DNA"/>
</dbReference>
<dbReference type="PANTHER" id="PTHR36113">
    <property type="entry name" value="LYASE, PUTATIVE-RELATED-RELATED"/>
    <property type="match status" value="1"/>
</dbReference>
<dbReference type="AlphaFoldDB" id="A0A0C1S6B3"/>
<dbReference type="CDD" id="cd06587">
    <property type="entry name" value="VOC"/>
    <property type="match status" value="1"/>
</dbReference>
<accession>A0A0C1S6B3</accession>
<evidence type="ECO:0000313" key="2">
    <source>
        <dbReference type="EMBL" id="KPH85437.1"/>
    </source>
</evidence>
<feature type="domain" description="VOC" evidence="1">
    <location>
        <begin position="2"/>
        <end position="121"/>
    </location>
</feature>